<feature type="non-terminal residue" evidence="2">
    <location>
        <position position="105"/>
    </location>
</feature>
<dbReference type="AlphaFoldDB" id="A0AA36G8L2"/>
<evidence type="ECO:0000256" key="1">
    <source>
        <dbReference type="SAM" id="SignalP"/>
    </source>
</evidence>
<evidence type="ECO:0008006" key="4">
    <source>
        <dbReference type="Google" id="ProtNLM"/>
    </source>
</evidence>
<accession>A0AA36G8L2</accession>
<feature type="chain" id="PRO_5041240543" description="Chitin-binding type-2 domain-containing protein" evidence="1">
    <location>
        <begin position="17"/>
        <end position="105"/>
    </location>
</feature>
<keyword evidence="3" id="KW-1185">Reference proteome</keyword>
<organism evidence="2 3">
    <name type="scientific">Mesorhabditis spiculigera</name>
    <dbReference type="NCBI Taxonomy" id="96644"/>
    <lineage>
        <taxon>Eukaryota</taxon>
        <taxon>Metazoa</taxon>
        <taxon>Ecdysozoa</taxon>
        <taxon>Nematoda</taxon>
        <taxon>Chromadorea</taxon>
        <taxon>Rhabditida</taxon>
        <taxon>Rhabditina</taxon>
        <taxon>Rhabditomorpha</taxon>
        <taxon>Rhabditoidea</taxon>
        <taxon>Rhabditidae</taxon>
        <taxon>Mesorhabditinae</taxon>
        <taxon>Mesorhabditis</taxon>
    </lineage>
</organism>
<evidence type="ECO:0000313" key="3">
    <source>
        <dbReference type="Proteomes" id="UP001177023"/>
    </source>
</evidence>
<evidence type="ECO:0000313" key="2">
    <source>
        <dbReference type="EMBL" id="CAJ0579631.1"/>
    </source>
</evidence>
<proteinExistence type="predicted"/>
<dbReference type="EMBL" id="CATQJA010002657">
    <property type="protein sequence ID" value="CAJ0579631.1"/>
    <property type="molecule type" value="Genomic_DNA"/>
</dbReference>
<keyword evidence="1" id="KW-0732">Signal</keyword>
<reference evidence="2" key="1">
    <citation type="submission" date="2023-06" db="EMBL/GenBank/DDBJ databases">
        <authorList>
            <person name="Delattre M."/>
        </authorList>
    </citation>
    <scope>NUCLEOTIDE SEQUENCE</scope>
    <source>
        <strain evidence="2">AF72</strain>
    </source>
</reference>
<gene>
    <name evidence="2" type="ORF">MSPICULIGERA_LOCUS17841</name>
</gene>
<feature type="signal peptide" evidence="1">
    <location>
        <begin position="1"/>
        <end position="16"/>
    </location>
</feature>
<sequence>MRQLFLVASLLWLAAGTPPVQRVCQEGDDCSACTVERSVAGNCTDADQKAAFYYCNPRTKKINVESASFLECQNGTWKQAECPMSERHFSLATLNCTDPSKQKKI</sequence>
<dbReference type="Proteomes" id="UP001177023">
    <property type="component" value="Unassembled WGS sequence"/>
</dbReference>
<comment type="caution">
    <text evidence="2">The sequence shown here is derived from an EMBL/GenBank/DDBJ whole genome shotgun (WGS) entry which is preliminary data.</text>
</comment>
<name>A0AA36G8L2_9BILA</name>
<protein>
    <recommendedName>
        <fullName evidence="4">Chitin-binding type-2 domain-containing protein</fullName>
    </recommendedName>
</protein>